<keyword evidence="3" id="KW-1185">Reference proteome</keyword>
<feature type="compositionally biased region" description="Basic and acidic residues" evidence="1">
    <location>
        <begin position="66"/>
        <end position="78"/>
    </location>
</feature>
<evidence type="ECO:0000313" key="2">
    <source>
        <dbReference type="EMBL" id="KAF9662397.1"/>
    </source>
</evidence>
<dbReference type="EMBL" id="JADGMS010000018">
    <property type="protein sequence ID" value="KAF9662397.1"/>
    <property type="molecule type" value="Genomic_DNA"/>
</dbReference>
<evidence type="ECO:0000313" key="3">
    <source>
        <dbReference type="Proteomes" id="UP000657918"/>
    </source>
</evidence>
<feature type="compositionally biased region" description="Low complexity" evidence="1">
    <location>
        <begin position="90"/>
        <end position="99"/>
    </location>
</feature>
<feature type="region of interest" description="Disordered" evidence="1">
    <location>
        <begin position="169"/>
        <end position="218"/>
    </location>
</feature>
<feature type="compositionally biased region" description="Low complexity" evidence="1">
    <location>
        <begin position="47"/>
        <end position="60"/>
    </location>
</feature>
<feature type="compositionally biased region" description="Polar residues" evidence="1">
    <location>
        <begin position="205"/>
        <end position="218"/>
    </location>
</feature>
<protein>
    <submittedName>
        <fullName evidence="2">Uncharacterized protein</fullName>
    </submittedName>
</protein>
<gene>
    <name evidence="2" type="ORF">SADUNF_Sadunf18G0049000</name>
</gene>
<sequence>MTNMLILVMAEALEVLDKFTNVPEHDLQQSPESAMSGSPKAPQTCARTSTRIRTSTVSPRQKMKSKSMEIVEQQEKNNVRKTPATRSSRRMAPAASARGGKMRMKGMEGLGLKEKERVRPLKMDGPCWEIEDVETKDESDSPTLIKSQFVENKRHDNYDLQSYFPIVEKSRRNQSDEAKENEFTSVPEHEIQKSPEKAMSGSPKAPQTCTRTSTQIRTSTASARQKMEKGVQHEECSEVVREGYERIGLKEKERVRH</sequence>
<proteinExistence type="predicted"/>
<accession>A0A835J3E3</accession>
<reference evidence="2 3" key="1">
    <citation type="submission" date="2020-10" db="EMBL/GenBank/DDBJ databases">
        <title>Plant Genome Project.</title>
        <authorList>
            <person name="Zhang R.-G."/>
        </authorList>
    </citation>
    <scope>NUCLEOTIDE SEQUENCE [LARGE SCALE GENOMIC DNA]</scope>
    <source>
        <strain evidence="2">FAFU-HL-1</strain>
        <tissue evidence="2">Leaf</tissue>
    </source>
</reference>
<evidence type="ECO:0000256" key="1">
    <source>
        <dbReference type="SAM" id="MobiDB-lite"/>
    </source>
</evidence>
<dbReference type="OrthoDB" id="1916794at2759"/>
<dbReference type="AlphaFoldDB" id="A0A835J3E3"/>
<feature type="region of interest" description="Disordered" evidence="1">
    <location>
        <begin position="28"/>
        <end position="102"/>
    </location>
</feature>
<comment type="caution">
    <text evidence="2">The sequence shown here is derived from an EMBL/GenBank/DDBJ whole genome shotgun (WGS) entry which is preliminary data.</text>
</comment>
<feature type="compositionally biased region" description="Basic and acidic residues" evidence="1">
    <location>
        <begin position="169"/>
        <end position="196"/>
    </location>
</feature>
<organism evidence="2 3">
    <name type="scientific">Salix dunnii</name>
    <dbReference type="NCBI Taxonomy" id="1413687"/>
    <lineage>
        <taxon>Eukaryota</taxon>
        <taxon>Viridiplantae</taxon>
        <taxon>Streptophyta</taxon>
        <taxon>Embryophyta</taxon>
        <taxon>Tracheophyta</taxon>
        <taxon>Spermatophyta</taxon>
        <taxon>Magnoliopsida</taxon>
        <taxon>eudicotyledons</taxon>
        <taxon>Gunneridae</taxon>
        <taxon>Pentapetalae</taxon>
        <taxon>rosids</taxon>
        <taxon>fabids</taxon>
        <taxon>Malpighiales</taxon>
        <taxon>Salicaceae</taxon>
        <taxon>Saliceae</taxon>
        <taxon>Salix</taxon>
    </lineage>
</organism>
<name>A0A835J3E3_9ROSI</name>
<dbReference type="Proteomes" id="UP000657918">
    <property type="component" value="Unassembled WGS sequence"/>
</dbReference>